<keyword evidence="3" id="KW-1185">Reference proteome</keyword>
<organism evidence="2 3">
    <name type="scientific">Chitiniphilus purpureus</name>
    <dbReference type="NCBI Taxonomy" id="2981137"/>
    <lineage>
        <taxon>Bacteria</taxon>
        <taxon>Pseudomonadati</taxon>
        <taxon>Pseudomonadota</taxon>
        <taxon>Betaproteobacteria</taxon>
        <taxon>Neisseriales</taxon>
        <taxon>Chitinibacteraceae</taxon>
        <taxon>Chitiniphilus</taxon>
    </lineage>
</organism>
<evidence type="ECO:0000313" key="2">
    <source>
        <dbReference type="EMBL" id="UXY14949.1"/>
    </source>
</evidence>
<gene>
    <name evidence="2" type="ORF">N8I74_16755</name>
</gene>
<protein>
    <submittedName>
        <fullName evidence="2">PilZ domain-containing protein</fullName>
    </submittedName>
</protein>
<sequence length="154" mass="17382">MEQPPDRIDPMHDSLSASPLLLAPGADPEWADKRVELRYLVNWRVAIVYEEREQRLSFRGRAFDVSKGGFSLHSDFSLPVSDRVTVLLSIPPLNVGQPPKVIEVKSRVVYTVLSSEFGAFRTGVQFVDFKGDGREALSYHLSYRNPAPQPVRQD</sequence>
<dbReference type="Proteomes" id="UP001061302">
    <property type="component" value="Chromosome"/>
</dbReference>
<dbReference type="InterPro" id="IPR009875">
    <property type="entry name" value="PilZ_domain"/>
</dbReference>
<name>A0ABY6DKS6_9NEIS</name>
<reference evidence="2" key="1">
    <citation type="submission" date="2022-10" db="EMBL/GenBank/DDBJ databases">
        <title>Chitiniphilus purpureus sp. nov., a novel chitin-degrading bacterium isolated from crawfish pond sediment.</title>
        <authorList>
            <person name="Li K."/>
        </authorList>
    </citation>
    <scope>NUCLEOTIDE SEQUENCE</scope>
    <source>
        <strain evidence="2">CD1</strain>
    </source>
</reference>
<accession>A0ABY6DKS6</accession>
<evidence type="ECO:0000313" key="3">
    <source>
        <dbReference type="Proteomes" id="UP001061302"/>
    </source>
</evidence>
<dbReference type="RefSeq" id="WP_263124295.1">
    <property type="nucleotide sequence ID" value="NZ_CP106753.1"/>
</dbReference>
<feature type="domain" description="PilZ" evidence="1">
    <location>
        <begin position="33"/>
        <end position="137"/>
    </location>
</feature>
<dbReference type="SUPFAM" id="SSF141371">
    <property type="entry name" value="PilZ domain-like"/>
    <property type="match status" value="1"/>
</dbReference>
<dbReference type="Pfam" id="PF07238">
    <property type="entry name" value="PilZ"/>
    <property type="match status" value="1"/>
</dbReference>
<evidence type="ECO:0000259" key="1">
    <source>
        <dbReference type="Pfam" id="PF07238"/>
    </source>
</evidence>
<dbReference type="Gene3D" id="2.40.10.220">
    <property type="entry name" value="predicted glycosyltransferase like domains"/>
    <property type="match status" value="1"/>
</dbReference>
<dbReference type="EMBL" id="CP106753">
    <property type="protein sequence ID" value="UXY14949.1"/>
    <property type="molecule type" value="Genomic_DNA"/>
</dbReference>
<proteinExistence type="predicted"/>